<evidence type="ECO:0000313" key="2">
    <source>
        <dbReference type="EMBL" id="KAF8469860.1"/>
    </source>
</evidence>
<dbReference type="InterPro" id="IPR057326">
    <property type="entry name" value="KR_dom"/>
</dbReference>
<sequence>MSSKSPSNNIVGIDEDLPVTHRHDIYPAIDPEPLYAARSYGGKVVLVTGASRGVGRETALQYARAGALVAILARSGDALEETRDLIVADVPGADVLVLAADVCDVEAVRGAVQSVLRRFGKLDILIANAGAVTAFTPMLNKEDPNAWWNTFEVNIRGSFNFISAAVPALEKTQGYIVVISSSGAQLRFPGASDACISKLAVNRLVEFIVLEHLSVRAFALAPGLLPTRIAAEAIPVYADGGGAPDAVALPAATMLYLTSGRADWLSGRYCSANWDMAEVERDWKDLIVQQGGLLNKLYIPRSRE</sequence>
<dbReference type="SMART" id="SM00822">
    <property type="entry name" value="PKS_KR"/>
    <property type="match status" value="1"/>
</dbReference>
<dbReference type="CDD" id="cd05233">
    <property type="entry name" value="SDR_c"/>
    <property type="match status" value="1"/>
</dbReference>
<dbReference type="AlphaFoldDB" id="A0A9P5JY56"/>
<proteinExistence type="predicted"/>
<dbReference type="PANTHER" id="PTHR43975:SF2">
    <property type="entry name" value="EG:BACR7A4.14 PROTEIN-RELATED"/>
    <property type="match status" value="1"/>
</dbReference>
<evidence type="ECO:0000313" key="3">
    <source>
        <dbReference type="Proteomes" id="UP000759537"/>
    </source>
</evidence>
<protein>
    <submittedName>
        <fullName evidence="2">NAD-P-binding protein</fullName>
    </submittedName>
</protein>
<dbReference type="Proteomes" id="UP000759537">
    <property type="component" value="Unassembled WGS sequence"/>
</dbReference>
<dbReference type="InterPro" id="IPR036291">
    <property type="entry name" value="NAD(P)-bd_dom_sf"/>
</dbReference>
<dbReference type="EMBL" id="WHVB01000027">
    <property type="protein sequence ID" value="KAF8469860.1"/>
    <property type="molecule type" value="Genomic_DNA"/>
</dbReference>
<dbReference type="InterPro" id="IPR002347">
    <property type="entry name" value="SDR_fam"/>
</dbReference>
<dbReference type="PANTHER" id="PTHR43975">
    <property type="entry name" value="ZGC:101858"/>
    <property type="match status" value="1"/>
</dbReference>
<gene>
    <name evidence="2" type="ORF">DFH94DRAFT_675074</name>
</gene>
<evidence type="ECO:0000259" key="1">
    <source>
        <dbReference type="SMART" id="SM00822"/>
    </source>
</evidence>
<dbReference type="OrthoDB" id="1933717at2759"/>
<organism evidence="2 3">
    <name type="scientific">Russula ochroleuca</name>
    <dbReference type="NCBI Taxonomy" id="152965"/>
    <lineage>
        <taxon>Eukaryota</taxon>
        <taxon>Fungi</taxon>
        <taxon>Dikarya</taxon>
        <taxon>Basidiomycota</taxon>
        <taxon>Agaricomycotina</taxon>
        <taxon>Agaricomycetes</taxon>
        <taxon>Russulales</taxon>
        <taxon>Russulaceae</taxon>
        <taxon>Russula</taxon>
    </lineage>
</organism>
<name>A0A9P5JY56_9AGAM</name>
<accession>A0A9P5JY56</accession>
<dbReference type="Gene3D" id="3.40.50.720">
    <property type="entry name" value="NAD(P)-binding Rossmann-like Domain"/>
    <property type="match status" value="1"/>
</dbReference>
<dbReference type="Pfam" id="PF00106">
    <property type="entry name" value="adh_short"/>
    <property type="match status" value="1"/>
</dbReference>
<feature type="domain" description="Ketoreductase" evidence="1">
    <location>
        <begin position="43"/>
        <end position="216"/>
    </location>
</feature>
<dbReference type="PRINTS" id="PR00081">
    <property type="entry name" value="GDHRDH"/>
</dbReference>
<reference evidence="2" key="2">
    <citation type="journal article" date="2020" name="Nat. Commun.">
        <title>Large-scale genome sequencing of mycorrhizal fungi provides insights into the early evolution of symbiotic traits.</title>
        <authorList>
            <person name="Miyauchi S."/>
            <person name="Kiss E."/>
            <person name="Kuo A."/>
            <person name="Drula E."/>
            <person name="Kohler A."/>
            <person name="Sanchez-Garcia M."/>
            <person name="Morin E."/>
            <person name="Andreopoulos B."/>
            <person name="Barry K.W."/>
            <person name="Bonito G."/>
            <person name="Buee M."/>
            <person name="Carver A."/>
            <person name="Chen C."/>
            <person name="Cichocki N."/>
            <person name="Clum A."/>
            <person name="Culley D."/>
            <person name="Crous P.W."/>
            <person name="Fauchery L."/>
            <person name="Girlanda M."/>
            <person name="Hayes R.D."/>
            <person name="Keri Z."/>
            <person name="LaButti K."/>
            <person name="Lipzen A."/>
            <person name="Lombard V."/>
            <person name="Magnuson J."/>
            <person name="Maillard F."/>
            <person name="Murat C."/>
            <person name="Nolan M."/>
            <person name="Ohm R.A."/>
            <person name="Pangilinan J."/>
            <person name="Pereira M.F."/>
            <person name="Perotto S."/>
            <person name="Peter M."/>
            <person name="Pfister S."/>
            <person name="Riley R."/>
            <person name="Sitrit Y."/>
            <person name="Stielow J.B."/>
            <person name="Szollosi G."/>
            <person name="Zifcakova L."/>
            <person name="Stursova M."/>
            <person name="Spatafora J.W."/>
            <person name="Tedersoo L."/>
            <person name="Vaario L.M."/>
            <person name="Yamada A."/>
            <person name="Yan M."/>
            <person name="Wang P."/>
            <person name="Xu J."/>
            <person name="Bruns T."/>
            <person name="Baldrian P."/>
            <person name="Vilgalys R."/>
            <person name="Dunand C."/>
            <person name="Henrissat B."/>
            <person name="Grigoriev I.V."/>
            <person name="Hibbett D."/>
            <person name="Nagy L.G."/>
            <person name="Martin F.M."/>
        </authorList>
    </citation>
    <scope>NUCLEOTIDE SEQUENCE</scope>
    <source>
        <strain evidence="2">Prilba</strain>
    </source>
</reference>
<keyword evidence="3" id="KW-1185">Reference proteome</keyword>
<dbReference type="SUPFAM" id="SSF51735">
    <property type="entry name" value="NAD(P)-binding Rossmann-fold domains"/>
    <property type="match status" value="1"/>
</dbReference>
<comment type="caution">
    <text evidence="2">The sequence shown here is derived from an EMBL/GenBank/DDBJ whole genome shotgun (WGS) entry which is preliminary data.</text>
</comment>
<reference evidence="2" key="1">
    <citation type="submission" date="2019-10" db="EMBL/GenBank/DDBJ databases">
        <authorList>
            <consortium name="DOE Joint Genome Institute"/>
            <person name="Kuo A."/>
            <person name="Miyauchi S."/>
            <person name="Kiss E."/>
            <person name="Drula E."/>
            <person name="Kohler A."/>
            <person name="Sanchez-Garcia M."/>
            <person name="Andreopoulos B."/>
            <person name="Barry K.W."/>
            <person name="Bonito G."/>
            <person name="Buee M."/>
            <person name="Carver A."/>
            <person name="Chen C."/>
            <person name="Cichocki N."/>
            <person name="Clum A."/>
            <person name="Culley D."/>
            <person name="Crous P.W."/>
            <person name="Fauchery L."/>
            <person name="Girlanda M."/>
            <person name="Hayes R."/>
            <person name="Keri Z."/>
            <person name="LaButti K."/>
            <person name="Lipzen A."/>
            <person name="Lombard V."/>
            <person name="Magnuson J."/>
            <person name="Maillard F."/>
            <person name="Morin E."/>
            <person name="Murat C."/>
            <person name="Nolan M."/>
            <person name="Ohm R."/>
            <person name="Pangilinan J."/>
            <person name="Pereira M."/>
            <person name="Perotto S."/>
            <person name="Peter M."/>
            <person name="Riley R."/>
            <person name="Sitrit Y."/>
            <person name="Stielow B."/>
            <person name="Szollosi G."/>
            <person name="Zifcakova L."/>
            <person name="Stursova M."/>
            <person name="Spatafora J.W."/>
            <person name="Tedersoo L."/>
            <person name="Vaario L.-M."/>
            <person name="Yamada A."/>
            <person name="Yan M."/>
            <person name="Wang P."/>
            <person name="Xu J."/>
            <person name="Bruns T."/>
            <person name="Baldrian P."/>
            <person name="Vilgalys R."/>
            <person name="Henrissat B."/>
            <person name="Grigoriev I.V."/>
            <person name="Hibbett D."/>
            <person name="Nagy L.G."/>
            <person name="Martin F.M."/>
        </authorList>
    </citation>
    <scope>NUCLEOTIDE SEQUENCE</scope>
    <source>
        <strain evidence="2">Prilba</strain>
    </source>
</reference>